<protein>
    <recommendedName>
        <fullName evidence="1">2EXR domain-containing protein</fullName>
    </recommendedName>
</protein>
<dbReference type="Proteomes" id="UP000672032">
    <property type="component" value="Chromosome 5"/>
</dbReference>
<feature type="domain" description="2EXR" evidence="1">
    <location>
        <begin position="60"/>
        <end position="139"/>
    </location>
</feature>
<organism evidence="2 3">
    <name type="scientific">Monilinia vaccinii-corymbosi</name>
    <dbReference type="NCBI Taxonomy" id="61207"/>
    <lineage>
        <taxon>Eukaryota</taxon>
        <taxon>Fungi</taxon>
        <taxon>Dikarya</taxon>
        <taxon>Ascomycota</taxon>
        <taxon>Pezizomycotina</taxon>
        <taxon>Leotiomycetes</taxon>
        <taxon>Helotiales</taxon>
        <taxon>Sclerotiniaceae</taxon>
        <taxon>Monilinia</taxon>
    </lineage>
</organism>
<gene>
    <name evidence="2" type="ORF">DSL72_007760</name>
</gene>
<dbReference type="AlphaFoldDB" id="A0A8A3PIN5"/>
<accession>A0A8A3PIN5</accession>
<evidence type="ECO:0000259" key="1">
    <source>
        <dbReference type="Pfam" id="PF20150"/>
    </source>
</evidence>
<dbReference type="InterPro" id="IPR045518">
    <property type="entry name" value="2EXR"/>
</dbReference>
<dbReference type="Pfam" id="PF20150">
    <property type="entry name" value="2EXR"/>
    <property type="match status" value="1"/>
</dbReference>
<evidence type="ECO:0000313" key="2">
    <source>
        <dbReference type="EMBL" id="QSZ34899.1"/>
    </source>
</evidence>
<proteinExistence type="predicted"/>
<reference evidence="2" key="1">
    <citation type="submission" date="2020-10" db="EMBL/GenBank/DDBJ databases">
        <title>Genome Sequence of Monilinia vaccinii-corymbosi Sheds Light on Mummy Berry Disease Infection of Blueberry and Mating Type.</title>
        <authorList>
            <person name="Yow A.G."/>
            <person name="Zhang Y."/>
            <person name="Bansal K."/>
            <person name="Eacker S.M."/>
            <person name="Sullivan S."/>
            <person name="Liachko I."/>
            <person name="Cubeta M.A."/>
            <person name="Rollins J.A."/>
            <person name="Ashrafi H."/>
        </authorList>
    </citation>
    <scope>NUCLEOTIDE SEQUENCE</scope>
    <source>
        <strain evidence="2">RL-1</strain>
    </source>
</reference>
<name>A0A8A3PIN5_9HELO</name>
<evidence type="ECO:0000313" key="3">
    <source>
        <dbReference type="Proteomes" id="UP000672032"/>
    </source>
</evidence>
<keyword evidence="3" id="KW-1185">Reference proteome</keyword>
<sequence>MEHLVPTPPLSPLELDLSTKNFRRRRAEHQFLLVANGKPHPFISDIFEDETATPPPPSVFTQFRKFPASVQEQIWMEGGLPSKPCRPSQNPKEPKKCVCRESSAIALKHYKLSFGLETPEPACHYRVYPIYLNPNHDIVFPVGFPKSRQTKILCRECGAIQGSREDSMDEYRDRCWWELLGSGNEFLKKVAVESVLFMPRKGEKCSRERREKERRARVDLNGVVEEDEEEHGSMAVRTMGKGFQGKIAWGTTSAE</sequence>
<dbReference type="EMBL" id="CP063409">
    <property type="protein sequence ID" value="QSZ34899.1"/>
    <property type="molecule type" value="Genomic_DNA"/>
</dbReference>